<evidence type="ECO:0000313" key="3">
    <source>
        <dbReference type="Proteomes" id="UP000045285"/>
    </source>
</evidence>
<gene>
    <name evidence="2" type="ORF">MPL3356_50003</name>
</gene>
<dbReference type="Proteomes" id="UP000045285">
    <property type="component" value="Unassembled WGS sequence"/>
</dbReference>
<sequence length="174" mass="18104">MSAKAMPAPLELRNSPSGKILPAVGPFLIGGIFGFGALQGVASGADGGHVLWIALLGAACLGLGAFIARGAFDTSVKVVMNSQGFRDTRAGDVLVPWSKVRSVRLAAGGKGAAMLNFELTEEPPDAIRYSSANAFGLMPFGRNIVHMEISSLDARGQDLVDAVKTFAPHVVVKR</sequence>
<dbReference type="AlphaFoldDB" id="A0A090EBU6"/>
<proteinExistence type="predicted"/>
<accession>A0A090EBU6</accession>
<evidence type="ECO:0008006" key="4">
    <source>
        <dbReference type="Google" id="ProtNLM"/>
    </source>
</evidence>
<name>A0A090EBU6_MESPL</name>
<evidence type="ECO:0000313" key="2">
    <source>
        <dbReference type="EMBL" id="CDX25093.1"/>
    </source>
</evidence>
<evidence type="ECO:0000256" key="1">
    <source>
        <dbReference type="SAM" id="Phobius"/>
    </source>
</evidence>
<protein>
    <recommendedName>
        <fullName evidence="4">PH domain-containing protein</fullName>
    </recommendedName>
</protein>
<feature type="transmembrane region" description="Helical" evidence="1">
    <location>
        <begin position="50"/>
        <end position="72"/>
    </location>
</feature>
<keyword evidence="3" id="KW-1185">Reference proteome</keyword>
<reference evidence="3" key="1">
    <citation type="submission" date="2014-08" db="EMBL/GenBank/DDBJ databases">
        <authorList>
            <person name="Moulin L."/>
        </authorList>
    </citation>
    <scope>NUCLEOTIDE SEQUENCE [LARGE SCALE GENOMIC DNA]</scope>
</reference>
<organism evidence="2 3">
    <name type="scientific">Mesorhizobium plurifarium</name>
    <dbReference type="NCBI Taxonomy" id="69974"/>
    <lineage>
        <taxon>Bacteria</taxon>
        <taxon>Pseudomonadati</taxon>
        <taxon>Pseudomonadota</taxon>
        <taxon>Alphaproteobacteria</taxon>
        <taxon>Hyphomicrobiales</taxon>
        <taxon>Phyllobacteriaceae</taxon>
        <taxon>Mesorhizobium</taxon>
    </lineage>
</organism>
<feature type="transmembrane region" description="Helical" evidence="1">
    <location>
        <begin position="20"/>
        <end position="38"/>
    </location>
</feature>
<dbReference type="STRING" id="69974.MPLDJ20_200136"/>
<keyword evidence="1" id="KW-0472">Membrane</keyword>
<keyword evidence="1" id="KW-1133">Transmembrane helix</keyword>
<dbReference type="EMBL" id="CCMZ01000045">
    <property type="protein sequence ID" value="CDX25093.1"/>
    <property type="molecule type" value="Genomic_DNA"/>
</dbReference>
<keyword evidence="1" id="KW-0812">Transmembrane</keyword>